<evidence type="ECO:0000259" key="5">
    <source>
        <dbReference type="Pfam" id="PF17384"/>
    </source>
</evidence>
<organism evidence="6 7">
    <name type="scientific">Gordonia phosphorivorans</name>
    <dbReference type="NCBI Taxonomy" id="1056982"/>
    <lineage>
        <taxon>Bacteria</taxon>
        <taxon>Bacillati</taxon>
        <taxon>Actinomycetota</taxon>
        <taxon>Actinomycetes</taxon>
        <taxon>Mycobacteriales</taxon>
        <taxon>Gordoniaceae</taxon>
        <taxon>Gordonia</taxon>
    </lineage>
</organism>
<feature type="domain" description="Ribosome maturation factor RimP C-terminal" evidence="5">
    <location>
        <begin position="96"/>
        <end position="163"/>
    </location>
</feature>
<dbReference type="Proteomes" id="UP001589783">
    <property type="component" value="Unassembled WGS sequence"/>
</dbReference>
<keyword evidence="7" id="KW-1185">Reference proteome</keyword>
<evidence type="ECO:0000256" key="1">
    <source>
        <dbReference type="ARBA" id="ARBA00022490"/>
    </source>
</evidence>
<protein>
    <recommendedName>
        <fullName evidence="3">Ribosome maturation factor RimP</fullName>
    </recommendedName>
</protein>
<comment type="function">
    <text evidence="3">Required for maturation of 30S ribosomal subunits.</text>
</comment>
<dbReference type="NCBIfam" id="NF000930">
    <property type="entry name" value="PRK00092.2-2"/>
    <property type="match status" value="1"/>
</dbReference>
<dbReference type="SUPFAM" id="SSF74942">
    <property type="entry name" value="YhbC-like, C-terminal domain"/>
    <property type="match status" value="1"/>
</dbReference>
<evidence type="ECO:0000313" key="6">
    <source>
        <dbReference type="EMBL" id="MFC0315193.1"/>
    </source>
</evidence>
<evidence type="ECO:0000256" key="2">
    <source>
        <dbReference type="ARBA" id="ARBA00022517"/>
    </source>
</evidence>
<dbReference type="RefSeq" id="WP_382363677.1">
    <property type="nucleotide sequence ID" value="NZ_JBHLWV010000020.1"/>
</dbReference>
<evidence type="ECO:0000313" key="7">
    <source>
        <dbReference type="Proteomes" id="UP001589783"/>
    </source>
</evidence>
<name>A0ABV6HB70_9ACTN</name>
<sequence length="189" mass="20280">MTTNSGRSATAASVEGIERVIGPVLQEAGYDLEELTAGAAGPTRAVRILVDRDGGIGLDELAEVSRTLSAALDEADLWGEQAYDLEVSTPGIGRPLTAPRHWRRARGRKVSVRTGGDATTTVLGRIGDSDDESVTLVHNNKGRMSTTTIRLADIDRAVIEVDFTRPGEAELRRCGIDDDEIARRRTPAT</sequence>
<keyword evidence="1 3" id="KW-0963">Cytoplasm</keyword>
<dbReference type="InterPro" id="IPR003728">
    <property type="entry name" value="Ribosome_maturation_RimP"/>
</dbReference>
<evidence type="ECO:0000256" key="3">
    <source>
        <dbReference type="HAMAP-Rule" id="MF_01077"/>
    </source>
</evidence>
<dbReference type="PANTHER" id="PTHR33867:SF1">
    <property type="entry name" value="RIBOSOME MATURATION FACTOR RIMP"/>
    <property type="match status" value="1"/>
</dbReference>
<reference evidence="6 7" key="1">
    <citation type="submission" date="2024-09" db="EMBL/GenBank/DDBJ databases">
        <authorList>
            <person name="Sun Q."/>
            <person name="Mori K."/>
        </authorList>
    </citation>
    <scope>NUCLEOTIDE SEQUENCE [LARGE SCALE GENOMIC DNA]</scope>
    <source>
        <strain evidence="6 7">CCM 7957</strain>
    </source>
</reference>
<dbReference type="Pfam" id="PF17384">
    <property type="entry name" value="DUF150_C"/>
    <property type="match status" value="1"/>
</dbReference>
<accession>A0ABV6HB70</accession>
<gene>
    <name evidence="3 6" type="primary">rimP</name>
    <name evidence="6" type="ORF">ACFFJD_10060</name>
</gene>
<dbReference type="InterPro" id="IPR036847">
    <property type="entry name" value="RimP_C_sf"/>
</dbReference>
<dbReference type="InterPro" id="IPR028998">
    <property type="entry name" value="RimP_C"/>
</dbReference>
<dbReference type="SUPFAM" id="SSF75420">
    <property type="entry name" value="YhbC-like, N-terminal domain"/>
    <property type="match status" value="1"/>
</dbReference>
<dbReference type="PANTHER" id="PTHR33867">
    <property type="entry name" value="RIBOSOME MATURATION FACTOR RIMP"/>
    <property type="match status" value="1"/>
</dbReference>
<dbReference type="InterPro" id="IPR028989">
    <property type="entry name" value="RimP_N"/>
</dbReference>
<comment type="similarity">
    <text evidence="3">Belongs to the RimP family.</text>
</comment>
<dbReference type="Gene3D" id="3.30.300.70">
    <property type="entry name" value="RimP-like superfamily, N-terminal"/>
    <property type="match status" value="1"/>
</dbReference>
<proteinExistence type="inferred from homology"/>
<comment type="caution">
    <text evidence="6">The sequence shown here is derived from an EMBL/GenBank/DDBJ whole genome shotgun (WGS) entry which is preliminary data.</text>
</comment>
<dbReference type="HAMAP" id="MF_01077">
    <property type="entry name" value="RimP"/>
    <property type="match status" value="1"/>
</dbReference>
<keyword evidence="2 3" id="KW-0690">Ribosome biogenesis</keyword>
<dbReference type="EMBL" id="JBHLWV010000020">
    <property type="protein sequence ID" value="MFC0315193.1"/>
    <property type="molecule type" value="Genomic_DNA"/>
</dbReference>
<dbReference type="InterPro" id="IPR035956">
    <property type="entry name" value="RimP_N_sf"/>
</dbReference>
<dbReference type="CDD" id="cd01734">
    <property type="entry name" value="YlxS_C"/>
    <property type="match status" value="1"/>
</dbReference>
<dbReference type="Pfam" id="PF02576">
    <property type="entry name" value="RimP_N"/>
    <property type="match status" value="1"/>
</dbReference>
<comment type="subcellular location">
    <subcellularLocation>
        <location evidence="3">Cytoplasm</location>
    </subcellularLocation>
</comment>
<feature type="domain" description="Ribosome maturation factor RimP N-terminal" evidence="4">
    <location>
        <begin position="21"/>
        <end position="92"/>
    </location>
</feature>
<evidence type="ECO:0000259" key="4">
    <source>
        <dbReference type="Pfam" id="PF02576"/>
    </source>
</evidence>